<keyword evidence="6" id="KW-0067">ATP-binding</keyword>
<evidence type="ECO:0000313" key="8">
    <source>
        <dbReference type="EMBL" id="EEC51889.1"/>
    </source>
</evidence>
<dbReference type="InterPro" id="IPR001752">
    <property type="entry name" value="Kinesin_motor_dom"/>
</dbReference>
<dbReference type="HOGENOM" id="CLU_371109_0_0_1"/>
<dbReference type="PROSITE" id="PS50067">
    <property type="entry name" value="KINESIN_MOTOR_2"/>
    <property type="match status" value="1"/>
</dbReference>
<dbReference type="Gene3D" id="3.40.850.10">
    <property type="entry name" value="Kinesin motor domain"/>
    <property type="match status" value="1"/>
</dbReference>
<dbReference type="PRINTS" id="PR00380">
    <property type="entry name" value="KINESINHEAVY"/>
</dbReference>
<dbReference type="GO" id="GO:0003777">
    <property type="term" value="F:microtubule motor activity"/>
    <property type="evidence" value="ECO:0007669"/>
    <property type="project" value="InterPro"/>
</dbReference>
<evidence type="ECO:0000256" key="6">
    <source>
        <dbReference type="PROSITE-ProRule" id="PRU00283"/>
    </source>
</evidence>
<dbReference type="PANTHER" id="PTHR47971:SF8">
    <property type="entry name" value="KINESIN-LIKE PROTEIN"/>
    <property type="match status" value="1"/>
</dbReference>
<dbReference type="InterPro" id="IPR027417">
    <property type="entry name" value="P-loop_NTPase"/>
</dbReference>
<dbReference type="OrthoDB" id="48784at2759"/>
<feature type="domain" description="Kinesin motor" evidence="7">
    <location>
        <begin position="1"/>
        <end position="304"/>
    </location>
</feature>
<keyword evidence="9" id="KW-1185">Reference proteome</keyword>
<dbReference type="AlphaFoldDB" id="B7FQL6"/>
<dbReference type="PANTHER" id="PTHR47971">
    <property type="entry name" value="KINESIN-RELATED PROTEIN 6"/>
    <property type="match status" value="1"/>
</dbReference>
<sequence>IPVYIRKRPIFPDELENGDFDVVEKLEDGIVTIYKASMQPDMRTKTVQPFSLAFSHVFDEVASNEDIYKTVVHPLVLEAQAGGKSTLLCFGQTGSGKTYSMTAMERFIAEELFLCNRQEPQCDKAEVVLQCLELSGKLCRDLIGNSEVRVMEQGDNTVHFVNAESVSVSSVEDLMQALAQAKARRTTQSTERNDVSSRSHGVCQISLKTGGRLLLVDCAGTERRHDSLYHDRARQAESAEINASLYALKKCLRARAARDAHVSYRSSLLTRVLRDTLENPNSKLAILATIAPNGTDFEHSFETL</sequence>
<dbReference type="GO" id="GO:0005524">
    <property type="term" value="F:ATP binding"/>
    <property type="evidence" value="ECO:0007669"/>
    <property type="project" value="UniProtKB-UniRule"/>
</dbReference>
<dbReference type="GO" id="GO:0007019">
    <property type="term" value="P:microtubule depolymerization"/>
    <property type="evidence" value="ECO:0007669"/>
    <property type="project" value="TreeGrafter"/>
</dbReference>
<dbReference type="PaxDb" id="2850-Phatr9158"/>
<dbReference type="Pfam" id="PF00225">
    <property type="entry name" value="Kinesin"/>
    <property type="match status" value="1"/>
</dbReference>
<dbReference type="InterPro" id="IPR036961">
    <property type="entry name" value="Kinesin_motor_dom_sf"/>
</dbReference>
<feature type="non-terminal residue" evidence="8">
    <location>
        <position position="1"/>
    </location>
</feature>
<feature type="binding site" evidence="6">
    <location>
        <begin position="91"/>
        <end position="98"/>
    </location>
    <ligand>
        <name>ATP</name>
        <dbReference type="ChEBI" id="CHEBI:30616"/>
    </ligand>
</feature>
<dbReference type="eggNOG" id="KOG0246">
    <property type="taxonomic scope" value="Eukaryota"/>
</dbReference>
<evidence type="ECO:0000256" key="3">
    <source>
        <dbReference type="ARBA" id="ARBA00022701"/>
    </source>
</evidence>
<reference evidence="9" key="2">
    <citation type="submission" date="2008-08" db="EMBL/GenBank/DDBJ databases">
        <authorList>
            <consortium name="Diatom Consortium"/>
            <person name="Grigoriev I."/>
            <person name="Grimwood J."/>
            <person name="Kuo A."/>
            <person name="Otillar R.P."/>
            <person name="Salamov A."/>
            <person name="Detter J.C."/>
            <person name="Lindquist E."/>
            <person name="Shapiro H."/>
            <person name="Lucas S."/>
            <person name="Glavina del Rio T."/>
            <person name="Pitluck S."/>
            <person name="Rokhsar D."/>
            <person name="Bowler C."/>
        </authorList>
    </citation>
    <scope>GENOME REANNOTATION</scope>
    <source>
        <strain evidence="9">CCAP 1055/1</strain>
    </source>
</reference>
<organism evidence="8 9">
    <name type="scientific">Phaeodactylum tricornutum (strain CCAP 1055/1)</name>
    <dbReference type="NCBI Taxonomy" id="556484"/>
    <lineage>
        <taxon>Eukaryota</taxon>
        <taxon>Sar</taxon>
        <taxon>Stramenopiles</taxon>
        <taxon>Ochrophyta</taxon>
        <taxon>Bacillariophyta</taxon>
        <taxon>Bacillariophyceae</taxon>
        <taxon>Bacillariophycidae</taxon>
        <taxon>Naviculales</taxon>
        <taxon>Phaeodactylaceae</taxon>
        <taxon>Phaeodactylum</taxon>
    </lineage>
</organism>
<accession>B7FQL6</accession>
<proteinExistence type="inferred from homology"/>
<dbReference type="SMART" id="SM00129">
    <property type="entry name" value="KISc"/>
    <property type="match status" value="1"/>
</dbReference>
<evidence type="ECO:0000256" key="1">
    <source>
        <dbReference type="ARBA" id="ARBA00004245"/>
    </source>
</evidence>
<dbReference type="GO" id="GO:0007018">
    <property type="term" value="P:microtubule-based movement"/>
    <property type="evidence" value="ECO:0007669"/>
    <property type="project" value="InterPro"/>
</dbReference>
<comment type="subcellular location">
    <subcellularLocation>
        <location evidence="1">Cytoplasm</location>
        <location evidence="1">Cytoskeleton</location>
    </subcellularLocation>
</comment>
<reference evidence="8 9" key="1">
    <citation type="journal article" date="2008" name="Nature">
        <title>The Phaeodactylum genome reveals the evolutionary history of diatom genomes.</title>
        <authorList>
            <person name="Bowler C."/>
            <person name="Allen A.E."/>
            <person name="Badger J.H."/>
            <person name="Grimwood J."/>
            <person name="Jabbari K."/>
            <person name="Kuo A."/>
            <person name="Maheswari U."/>
            <person name="Martens C."/>
            <person name="Maumus F."/>
            <person name="Otillar R.P."/>
            <person name="Rayko E."/>
            <person name="Salamov A."/>
            <person name="Vandepoele K."/>
            <person name="Beszteri B."/>
            <person name="Gruber A."/>
            <person name="Heijde M."/>
            <person name="Katinka M."/>
            <person name="Mock T."/>
            <person name="Valentin K."/>
            <person name="Verret F."/>
            <person name="Berges J.A."/>
            <person name="Brownlee C."/>
            <person name="Cadoret J.P."/>
            <person name="Chiovitti A."/>
            <person name="Choi C.J."/>
            <person name="Coesel S."/>
            <person name="De Martino A."/>
            <person name="Detter J.C."/>
            <person name="Durkin C."/>
            <person name="Falciatore A."/>
            <person name="Fournet J."/>
            <person name="Haruta M."/>
            <person name="Huysman M.J."/>
            <person name="Jenkins B.D."/>
            <person name="Jiroutova K."/>
            <person name="Jorgensen R.E."/>
            <person name="Joubert Y."/>
            <person name="Kaplan A."/>
            <person name="Kroger N."/>
            <person name="Kroth P.G."/>
            <person name="La Roche J."/>
            <person name="Lindquist E."/>
            <person name="Lommer M."/>
            <person name="Martin-Jezequel V."/>
            <person name="Lopez P.J."/>
            <person name="Lucas S."/>
            <person name="Mangogna M."/>
            <person name="McGinnis K."/>
            <person name="Medlin L.K."/>
            <person name="Montsant A."/>
            <person name="Oudot-Le Secq M.P."/>
            <person name="Napoli C."/>
            <person name="Obornik M."/>
            <person name="Parker M.S."/>
            <person name="Petit J.L."/>
            <person name="Porcel B.M."/>
            <person name="Poulsen N."/>
            <person name="Robison M."/>
            <person name="Rychlewski L."/>
            <person name="Rynearson T.A."/>
            <person name="Schmutz J."/>
            <person name="Shapiro H."/>
            <person name="Siaut M."/>
            <person name="Stanley M."/>
            <person name="Sussman M.R."/>
            <person name="Taylor A.R."/>
            <person name="Vardi A."/>
            <person name="von Dassow P."/>
            <person name="Vyverman W."/>
            <person name="Willis A."/>
            <person name="Wyrwicz L.S."/>
            <person name="Rokhsar D.S."/>
            <person name="Weissenbach J."/>
            <person name="Armbrust E.V."/>
            <person name="Green B.R."/>
            <person name="Van de Peer Y."/>
            <person name="Grigoriev I.V."/>
        </authorList>
    </citation>
    <scope>NUCLEOTIDE SEQUENCE [LARGE SCALE GENOMIC DNA]</scope>
    <source>
        <strain evidence="8 9">CCAP 1055/1</strain>
    </source>
</reference>
<evidence type="ECO:0000256" key="4">
    <source>
        <dbReference type="ARBA" id="ARBA00023175"/>
    </source>
</evidence>
<dbReference type="GO" id="GO:0005874">
    <property type="term" value="C:microtubule"/>
    <property type="evidence" value="ECO:0007669"/>
    <property type="project" value="UniProtKB-KW"/>
</dbReference>
<gene>
    <name evidence="8" type="primary">pT-KIF12</name>
    <name evidence="8" type="ORF">PHATRDRAFT_9158</name>
</gene>
<dbReference type="InterPro" id="IPR027640">
    <property type="entry name" value="Kinesin-like_fam"/>
</dbReference>
<protein>
    <submittedName>
        <fullName evidence="8">Kinesin family-like protein</fullName>
    </submittedName>
</protein>
<dbReference type="STRING" id="556484.B7FQL6"/>
<keyword evidence="2" id="KW-0963">Cytoplasm</keyword>
<evidence type="ECO:0000256" key="5">
    <source>
        <dbReference type="ARBA" id="ARBA00023212"/>
    </source>
</evidence>
<keyword evidence="6" id="KW-0547">Nucleotide-binding</keyword>
<dbReference type="GeneID" id="7196722"/>
<keyword evidence="4 6" id="KW-0505">Motor protein</keyword>
<evidence type="ECO:0000256" key="2">
    <source>
        <dbReference type="ARBA" id="ARBA00022490"/>
    </source>
</evidence>
<comment type="similarity">
    <text evidence="6">Belongs to the TRAFAC class myosin-kinesin ATPase superfamily. Kinesin family.</text>
</comment>
<evidence type="ECO:0000259" key="7">
    <source>
        <dbReference type="PROSITE" id="PS50067"/>
    </source>
</evidence>
<keyword evidence="5" id="KW-0206">Cytoskeleton</keyword>
<name>B7FQL6_PHATC</name>
<evidence type="ECO:0000313" key="9">
    <source>
        <dbReference type="Proteomes" id="UP000000759"/>
    </source>
</evidence>
<dbReference type="KEGG" id="pti:PHATRDRAFT_9158"/>
<dbReference type="Proteomes" id="UP000000759">
    <property type="component" value="Chromosome 1"/>
</dbReference>
<keyword evidence="3" id="KW-0493">Microtubule</keyword>
<dbReference type="SUPFAM" id="SSF52540">
    <property type="entry name" value="P-loop containing nucleoside triphosphate hydrolases"/>
    <property type="match status" value="1"/>
</dbReference>
<feature type="non-terminal residue" evidence="8">
    <location>
        <position position="304"/>
    </location>
</feature>
<dbReference type="EMBL" id="CM000605">
    <property type="protein sequence ID" value="EEC51889.1"/>
    <property type="molecule type" value="Genomic_DNA"/>
</dbReference>
<dbReference type="GO" id="GO:0008017">
    <property type="term" value="F:microtubule binding"/>
    <property type="evidence" value="ECO:0007669"/>
    <property type="project" value="InterPro"/>
</dbReference>
<dbReference type="InParanoid" id="B7FQL6"/>
<dbReference type="RefSeq" id="XP_002177426.1">
    <property type="nucleotide sequence ID" value="XM_002177390.1"/>
</dbReference>